<evidence type="ECO:0000313" key="3">
    <source>
        <dbReference type="Proteomes" id="UP000775547"/>
    </source>
</evidence>
<feature type="region of interest" description="Disordered" evidence="1">
    <location>
        <begin position="119"/>
        <end position="144"/>
    </location>
</feature>
<keyword evidence="3" id="KW-1185">Reference proteome</keyword>
<reference evidence="2" key="1">
    <citation type="submission" date="2020-07" db="EMBL/GenBank/DDBJ databases">
        <authorList>
            <person name="Nieuwenhuis M."/>
            <person name="Van De Peppel L.J.J."/>
        </authorList>
    </citation>
    <scope>NUCLEOTIDE SEQUENCE</scope>
    <source>
        <strain evidence="2">AP01</strain>
        <tissue evidence="2">Mycelium</tissue>
    </source>
</reference>
<evidence type="ECO:0000256" key="1">
    <source>
        <dbReference type="SAM" id="MobiDB-lite"/>
    </source>
</evidence>
<dbReference type="EMBL" id="JABCKV010002672">
    <property type="protein sequence ID" value="KAG5637416.1"/>
    <property type="molecule type" value="Genomic_DNA"/>
</dbReference>
<evidence type="ECO:0000313" key="2">
    <source>
        <dbReference type="EMBL" id="KAG5637416.1"/>
    </source>
</evidence>
<sequence>GEAAAVRALRGRDENGRPLVARGAAQARGGAAQLPQPRVRENNADGAADVHGLDTLSGYIMSTPMAWTDSRLLTCLIALSYMALDQRNWGMTVKEMLCRPGECTRVTNGAAAAVAQIQRPLAPVDDDDEDDADQDNDGGANDDD</sequence>
<organism evidence="2 3">
    <name type="scientific">Asterophora parasitica</name>
    <dbReference type="NCBI Taxonomy" id="117018"/>
    <lineage>
        <taxon>Eukaryota</taxon>
        <taxon>Fungi</taxon>
        <taxon>Dikarya</taxon>
        <taxon>Basidiomycota</taxon>
        <taxon>Agaricomycotina</taxon>
        <taxon>Agaricomycetes</taxon>
        <taxon>Agaricomycetidae</taxon>
        <taxon>Agaricales</taxon>
        <taxon>Tricholomatineae</taxon>
        <taxon>Lyophyllaceae</taxon>
        <taxon>Asterophora</taxon>
    </lineage>
</organism>
<name>A0A9P7FUL6_9AGAR</name>
<dbReference type="Proteomes" id="UP000775547">
    <property type="component" value="Unassembled WGS sequence"/>
</dbReference>
<proteinExistence type="predicted"/>
<dbReference type="OrthoDB" id="3011417at2759"/>
<feature type="compositionally biased region" description="Acidic residues" evidence="1">
    <location>
        <begin position="124"/>
        <end position="144"/>
    </location>
</feature>
<protein>
    <submittedName>
        <fullName evidence="2">Uncharacterized protein</fullName>
    </submittedName>
</protein>
<dbReference type="AlphaFoldDB" id="A0A9P7FUL6"/>
<reference evidence="2" key="2">
    <citation type="submission" date="2021-10" db="EMBL/GenBank/DDBJ databases">
        <title>Phylogenomics reveals ancestral predisposition of the termite-cultivated fungus Termitomyces towards a domesticated lifestyle.</title>
        <authorList>
            <person name="Auxier B."/>
            <person name="Grum-Grzhimaylo A."/>
            <person name="Cardenas M.E."/>
            <person name="Lodge J.D."/>
            <person name="Laessoe T."/>
            <person name="Pedersen O."/>
            <person name="Smith M.E."/>
            <person name="Kuyper T.W."/>
            <person name="Franco-Molano E.A."/>
            <person name="Baroni T.J."/>
            <person name="Aanen D.K."/>
        </authorList>
    </citation>
    <scope>NUCLEOTIDE SEQUENCE</scope>
    <source>
        <strain evidence="2">AP01</strain>
        <tissue evidence="2">Mycelium</tissue>
    </source>
</reference>
<comment type="caution">
    <text evidence="2">The sequence shown here is derived from an EMBL/GenBank/DDBJ whole genome shotgun (WGS) entry which is preliminary data.</text>
</comment>
<gene>
    <name evidence="2" type="ORF">DXG03_004447</name>
</gene>
<accession>A0A9P7FUL6</accession>
<feature type="non-terminal residue" evidence="2">
    <location>
        <position position="1"/>
    </location>
</feature>